<gene>
    <name evidence="1" type="ORF">GCM10010840_01940</name>
</gene>
<sequence length="110" mass="12192">MGDFQSEPEGISTEASAFHKPTLIAKFNDFHQGQIGGKLSAFRPGNPQTAFQIQVGAGLQETCLKFIDRPDKQVDAVEFTLKVLGNLKRWQVHGLQGSGRRVDEERARLP</sequence>
<comment type="caution">
    <text evidence="1">The sequence shown here is derived from an EMBL/GenBank/DDBJ whole genome shotgun (WGS) entry which is preliminary data.</text>
</comment>
<accession>A0ABQ2FZA5</accession>
<evidence type="ECO:0000313" key="2">
    <source>
        <dbReference type="Proteomes" id="UP000639973"/>
    </source>
</evidence>
<name>A0ABQ2FZA5_9DEIO</name>
<dbReference type="EMBL" id="BMOL01000001">
    <property type="protein sequence ID" value="GGL67539.1"/>
    <property type="molecule type" value="Genomic_DNA"/>
</dbReference>
<organism evidence="1 2">
    <name type="scientific">Deinococcus aerolatus</name>
    <dbReference type="NCBI Taxonomy" id="522487"/>
    <lineage>
        <taxon>Bacteria</taxon>
        <taxon>Thermotogati</taxon>
        <taxon>Deinococcota</taxon>
        <taxon>Deinococci</taxon>
        <taxon>Deinococcales</taxon>
        <taxon>Deinococcaceae</taxon>
        <taxon>Deinococcus</taxon>
    </lineage>
</organism>
<dbReference type="RefSeq" id="WP_188968104.1">
    <property type="nucleotide sequence ID" value="NZ_BMOL01000001.1"/>
</dbReference>
<reference evidence="2" key="1">
    <citation type="journal article" date="2019" name="Int. J. Syst. Evol. Microbiol.">
        <title>The Global Catalogue of Microorganisms (GCM) 10K type strain sequencing project: providing services to taxonomists for standard genome sequencing and annotation.</title>
        <authorList>
            <consortium name="The Broad Institute Genomics Platform"/>
            <consortium name="The Broad Institute Genome Sequencing Center for Infectious Disease"/>
            <person name="Wu L."/>
            <person name="Ma J."/>
        </authorList>
    </citation>
    <scope>NUCLEOTIDE SEQUENCE [LARGE SCALE GENOMIC DNA]</scope>
    <source>
        <strain evidence="2">JCM 15442</strain>
    </source>
</reference>
<keyword evidence="2" id="KW-1185">Reference proteome</keyword>
<proteinExistence type="predicted"/>
<evidence type="ECO:0000313" key="1">
    <source>
        <dbReference type="EMBL" id="GGL67539.1"/>
    </source>
</evidence>
<protein>
    <submittedName>
        <fullName evidence="1">Uncharacterized protein</fullName>
    </submittedName>
</protein>
<dbReference type="Proteomes" id="UP000639973">
    <property type="component" value="Unassembled WGS sequence"/>
</dbReference>